<feature type="compositionally biased region" description="Low complexity" evidence="9">
    <location>
        <begin position="402"/>
        <end position="412"/>
    </location>
</feature>
<feature type="compositionally biased region" description="Acidic residues" evidence="9">
    <location>
        <begin position="429"/>
        <end position="441"/>
    </location>
</feature>
<gene>
    <name evidence="12" type="ORF">ACFMB1_19350</name>
</gene>
<comment type="similarity">
    <text evidence="2">Belongs to the PpiC/parvulin rotamase family.</text>
</comment>
<reference evidence="12 13" key="1">
    <citation type="submission" date="2024-09" db="EMBL/GenBank/DDBJ databases">
        <authorList>
            <person name="Zhang Z.-H."/>
        </authorList>
    </citation>
    <scope>NUCLEOTIDE SEQUENCE [LARGE SCALE GENOMIC DNA]</scope>
    <source>
        <strain evidence="12 13">HHTR114</strain>
    </source>
</reference>
<dbReference type="Proteomes" id="UP001596116">
    <property type="component" value="Unassembled WGS sequence"/>
</dbReference>
<dbReference type="InterPro" id="IPR027304">
    <property type="entry name" value="Trigger_fact/SurA_dom_sf"/>
</dbReference>
<dbReference type="SUPFAM" id="SSF54534">
    <property type="entry name" value="FKBP-like"/>
    <property type="match status" value="1"/>
</dbReference>
<evidence type="ECO:0000256" key="3">
    <source>
        <dbReference type="ARBA" id="ARBA00013194"/>
    </source>
</evidence>
<keyword evidence="8 12" id="KW-0413">Isomerase</keyword>
<evidence type="ECO:0000256" key="9">
    <source>
        <dbReference type="SAM" id="MobiDB-lite"/>
    </source>
</evidence>
<evidence type="ECO:0000256" key="7">
    <source>
        <dbReference type="ARBA" id="ARBA00031484"/>
    </source>
</evidence>
<evidence type="ECO:0000313" key="13">
    <source>
        <dbReference type="Proteomes" id="UP001596116"/>
    </source>
</evidence>
<evidence type="ECO:0000256" key="2">
    <source>
        <dbReference type="ARBA" id="ARBA00007656"/>
    </source>
</evidence>
<evidence type="ECO:0000256" key="10">
    <source>
        <dbReference type="SAM" id="Phobius"/>
    </source>
</evidence>
<keyword evidence="10" id="KW-0812">Transmembrane</keyword>
<evidence type="ECO:0000256" key="6">
    <source>
        <dbReference type="ARBA" id="ARBA00030642"/>
    </source>
</evidence>
<evidence type="ECO:0000313" key="12">
    <source>
        <dbReference type="EMBL" id="MFC6037718.1"/>
    </source>
</evidence>
<dbReference type="PROSITE" id="PS01096">
    <property type="entry name" value="PPIC_PPIASE_1"/>
    <property type="match status" value="1"/>
</dbReference>
<dbReference type="EC" id="5.2.1.8" evidence="3"/>
<dbReference type="PANTHER" id="PTHR47245:SF2">
    <property type="entry name" value="PEPTIDYL-PROLYL CIS-TRANS ISOMERASE HP_0175-RELATED"/>
    <property type="match status" value="1"/>
</dbReference>
<dbReference type="Gene3D" id="3.10.50.40">
    <property type="match status" value="1"/>
</dbReference>
<dbReference type="RefSeq" id="WP_379880893.1">
    <property type="nucleotide sequence ID" value="NZ_JBHPON010000003.1"/>
</dbReference>
<name>A0ABW1L319_9PROT</name>
<evidence type="ECO:0000256" key="4">
    <source>
        <dbReference type="ARBA" id="ARBA00018370"/>
    </source>
</evidence>
<evidence type="ECO:0000256" key="5">
    <source>
        <dbReference type="ARBA" id="ARBA00023110"/>
    </source>
</evidence>
<evidence type="ECO:0000256" key="8">
    <source>
        <dbReference type="PROSITE-ProRule" id="PRU00278"/>
    </source>
</evidence>
<dbReference type="InterPro" id="IPR000297">
    <property type="entry name" value="PPIase_PpiC"/>
</dbReference>
<dbReference type="InterPro" id="IPR023058">
    <property type="entry name" value="PPIase_PpiC_CS"/>
</dbReference>
<protein>
    <recommendedName>
        <fullName evidence="4">Parvulin-like PPIase</fullName>
        <ecNumber evidence="3">5.2.1.8</ecNumber>
    </recommendedName>
    <alternativeName>
        <fullName evidence="6">Peptidyl-prolyl cis-trans isomerase plp</fullName>
    </alternativeName>
    <alternativeName>
        <fullName evidence="7">Rotamase plp</fullName>
    </alternativeName>
</protein>
<dbReference type="SUPFAM" id="SSF109998">
    <property type="entry name" value="Triger factor/SurA peptide-binding domain-like"/>
    <property type="match status" value="1"/>
</dbReference>
<dbReference type="GO" id="GO:0003755">
    <property type="term" value="F:peptidyl-prolyl cis-trans isomerase activity"/>
    <property type="evidence" value="ECO:0007669"/>
    <property type="project" value="UniProtKB-EC"/>
</dbReference>
<feature type="domain" description="PpiC" evidence="11">
    <location>
        <begin position="262"/>
        <end position="352"/>
    </location>
</feature>
<feature type="region of interest" description="Disordered" evidence="9">
    <location>
        <begin position="392"/>
        <end position="441"/>
    </location>
</feature>
<dbReference type="InterPro" id="IPR050245">
    <property type="entry name" value="PrsA_foldase"/>
</dbReference>
<comment type="caution">
    <text evidence="12">The sequence shown here is derived from an EMBL/GenBank/DDBJ whole genome shotgun (WGS) entry which is preliminary data.</text>
</comment>
<evidence type="ECO:0000259" key="11">
    <source>
        <dbReference type="PROSITE" id="PS50198"/>
    </source>
</evidence>
<proteinExistence type="inferred from homology"/>
<keyword evidence="5 8" id="KW-0697">Rotamase</keyword>
<dbReference type="Pfam" id="PF13616">
    <property type="entry name" value="Rotamase_3"/>
    <property type="match status" value="1"/>
</dbReference>
<evidence type="ECO:0000256" key="1">
    <source>
        <dbReference type="ARBA" id="ARBA00000971"/>
    </source>
</evidence>
<dbReference type="InterPro" id="IPR046357">
    <property type="entry name" value="PPIase_dom_sf"/>
</dbReference>
<keyword evidence="10" id="KW-1133">Transmembrane helix</keyword>
<feature type="transmembrane region" description="Helical" evidence="10">
    <location>
        <begin position="109"/>
        <end position="126"/>
    </location>
</feature>
<dbReference type="EMBL" id="JBHPON010000003">
    <property type="protein sequence ID" value="MFC6037718.1"/>
    <property type="molecule type" value="Genomic_DNA"/>
</dbReference>
<accession>A0ABW1L319</accession>
<feature type="transmembrane region" description="Helical" evidence="10">
    <location>
        <begin position="81"/>
        <end position="103"/>
    </location>
</feature>
<sequence>METPDGKQFDTEKRGSAAAAAAGAVWRPLFAGTVWLARLIWAGVVIVARAIAKFSITTWRVAAALDSALWRAVKLLARQTLAGLAYVGGIALTAFRGLIAWLPTRTGRAYSSLFGAFLMVCGLWMIDLLRSVPSLDAAGASSARAPVDEDDPILARIDGRYVHLSEIEASARAGGFLRPDETLTPGNAFERELVESYVEQRLLARAALDDGLQRSPTVARKVNAARDRVLAAAYMDAQLRDTVTPEAVERLYRSQSDVTRLGDEVRARHILVATGEEAEEVVALLKGGADFSALAKERSLDRATAPLGGEVGWFTRGMMTPVFSNAAFSATPGELAAPFQTEFGWHILEVVDRRATSAVPFSRVRAPIENFLRMRTIESSLRDLEKKSQVVYFRPKEEDETPSAAPPDLSDPPLDDPEFTLPTEKSGEQDGEPDASEETGP</sequence>
<keyword evidence="10" id="KW-0472">Membrane</keyword>
<dbReference type="PROSITE" id="PS50198">
    <property type="entry name" value="PPIC_PPIASE_2"/>
    <property type="match status" value="1"/>
</dbReference>
<organism evidence="12 13">
    <name type="scientific">Hyphococcus aureus</name>
    <dbReference type="NCBI Taxonomy" id="2666033"/>
    <lineage>
        <taxon>Bacteria</taxon>
        <taxon>Pseudomonadati</taxon>
        <taxon>Pseudomonadota</taxon>
        <taxon>Alphaproteobacteria</taxon>
        <taxon>Parvularculales</taxon>
        <taxon>Parvularculaceae</taxon>
        <taxon>Hyphococcus</taxon>
    </lineage>
</organism>
<dbReference type="PANTHER" id="PTHR47245">
    <property type="entry name" value="PEPTIDYLPROLYL ISOMERASE"/>
    <property type="match status" value="1"/>
</dbReference>
<feature type="transmembrane region" description="Helical" evidence="10">
    <location>
        <begin position="35"/>
        <end position="52"/>
    </location>
</feature>
<comment type="catalytic activity">
    <reaction evidence="1">
        <text>[protein]-peptidylproline (omega=180) = [protein]-peptidylproline (omega=0)</text>
        <dbReference type="Rhea" id="RHEA:16237"/>
        <dbReference type="Rhea" id="RHEA-COMP:10747"/>
        <dbReference type="Rhea" id="RHEA-COMP:10748"/>
        <dbReference type="ChEBI" id="CHEBI:83833"/>
        <dbReference type="ChEBI" id="CHEBI:83834"/>
        <dbReference type="EC" id="5.2.1.8"/>
    </reaction>
</comment>
<keyword evidence="13" id="KW-1185">Reference proteome</keyword>